<keyword evidence="5 11" id="KW-0547">Nucleotide-binding</keyword>
<dbReference type="Gene3D" id="3.40.50.620">
    <property type="entry name" value="HUPs"/>
    <property type="match status" value="1"/>
</dbReference>
<dbReference type="InterPro" id="IPR014729">
    <property type="entry name" value="Rossmann-like_a/b/a_fold"/>
</dbReference>
<dbReference type="PATRIC" id="fig|1685127.3.peg.150"/>
<feature type="domain" description="GMPS ATP-PPase" evidence="12">
    <location>
        <begin position="4"/>
        <end position="194"/>
    </location>
</feature>
<dbReference type="SUPFAM" id="SSF54810">
    <property type="entry name" value="GMP synthetase C-terminal dimerisation domain"/>
    <property type="match status" value="2"/>
</dbReference>
<evidence type="ECO:0000256" key="8">
    <source>
        <dbReference type="ARBA" id="ARBA00022840"/>
    </source>
</evidence>
<dbReference type="PROSITE" id="PS51553">
    <property type="entry name" value="GMPS_ATP_PPASE"/>
    <property type="match status" value="1"/>
</dbReference>
<protein>
    <recommendedName>
        <fullName evidence="3">GMP synthase (glutamine-hydrolyzing)</fullName>
        <ecNumber evidence="3">6.3.5.2</ecNumber>
    </recommendedName>
    <alternativeName>
        <fullName evidence="9">GMP synthetase</fullName>
    </alternativeName>
</protein>
<gene>
    <name evidence="13" type="ORF">AC482_00865</name>
</gene>
<comment type="caution">
    <text evidence="13">The sequence shown here is derived from an EMBL/GenBank/DDBJ whole genome shotgun (WGS) entry which is preliminary data.</text>
</comment>
<evidence type="ECO:0000259" key="12">
    <source>
        <dbReference type="PROSITE" id="PS51553"/>
    </source>
</evidence>
<organism evidence="13 14">
    <name type="scientific">miscellaneous Crenarchaeota group-15 archaeon DG-45</name>
    <dbReference type="NCBI Taxonomy" id="1685127"/>
    <lineage>
        <taxon>Archaea</taxon>
        <taxon>Candidatus Bathyarchaeota</taxon>
        <taxon>MCG-15</taxon>
    </lineage>
</organism>
<comment type="pathway">
    <text evidence="2">Purine metabolism; GMP biosynthesis; GMP from XMP (L-Gln route): step 1/1.</text>
</comment>
<evidence type="ECO:0000256" key="1">
    <source>
        <dbReference type="ARBA" id="ARBA00002332"/>
    </source>
</evidence>
<evidence type="ECO:0000256" key="3">
    <source>
        <dbReference type="ARBA" id="ARBA00012746"/>
    </source>
</evidence>
<dbReference type="InterPro" id="IPR025777">
    <property type="entry name" value="GMPS_ATP_PPase_dom"/>
</dbReference>
<dbReference type="UniPathway" id="UPA00189">
    <property type="reaction ID" value="UER00296"/>
</dbReference>
<proteinExistence type="predicted"/>
<dbReference type="EC" id="6.3.5.2" evidence="3"/>
<dbReference type="PANTHER" id="PTHR11922:SF2">
    <property type="entry name" value="GMP SYNTHASE [GLUTAMINE-HYDROLYZING]"/>
    <property type="match status" value="1"/>
</dbReference>
<comment type="function">
    <text evidence="1">Catalyzes the synthesis of GMP from XMP.</text>
</comment>
<dbReference type="Proteomes" id="UP000037210">
    <property type="component" value="Unassembled WGS sequence"/>
</dbReference>
<accession>A0A0M0BSS1</accession>
<evidence type="ECO:0000256" key="2">
    <source>
        <dbReference type="ARBA" id="ARBA00005153"/>
    </source>
</evidence>
<dbReference type="GO" id="GO:0003921">
    <property type="term" value="F:GMP synthase activity"/>
    <property type="evidence" value="ECO:0007669"/>
    <property type="project" value="InterPro"/>
</dbReference>
<dbReference type="CDD" id="cd01997">
    <property type="entry name" value="GMP_synthase_C"/>
    <property type="match status" value="1"/>
</dbReference>
<dbReference type="Pfam" id="PF00958">
    <property type="entry name" value="GMP_synt_C"/>
    <property type="match status" value="1"/>
</dbReference>
<dbReference type="Pfam" id="PF01171">
    <property type="entry name" value="ATP_bind_3"/>
    <property type="match status" value="1"/>
</dbReference>
<comment type="catalytic activity">
    <reaction evidence="10">
        <text>XMP + L-glutamine + ATP + H2O = GMP + L-glutamate + AMP + diphosphate + 2 H(+)</text>
        <dbReference type="Rhea" id="RHEA:11680"/>
        <dbReference type="ChEBI" id="CHEBI:15377"/>
        <dbReference type="ChEBI" id="CHEBI:15378"/>
        <dbReference type="ChEBI" id="CHEBI:29985"/>
        <dbReference type="ChEBI" id="CHEBI:30616"/>
        <dbReference type="ChEBI" id="CHEBI:33019"/>
        <dbReference type="ChEBI" id="CHEBI:57464"/>
        <dbReference type="ChEBI" id="CHEBI:58115"/>
        <dbReference type="ChEBI" id="CHEBI:58359"/>
        <dbReference type="ChEBI" id="CHEBI:456215"/>
        <dbReference type="EC" id="6.3.5.2"/>
    </reaction>
</comment>
<dbReference type="InterPro" id="IPR011063">
    <property type="entry name" value="TilS/TtcA_N"/>
</dbReference>
<reference evidence="13 14" key="1">
    <citation type="submission" date="2015-06" db="EMBL/GenBank/DDBJ databases">
        <title>New insights into the roles of widespread benthic archaea in carbon and nitrogen cycling.</title>
        <authorList>
            <person name="Lazar C.S."/>
            <person name="Baker B.J."/>
            <person name="Seitz K.W."/>
            <person name="Hyde A.S."/>
            <person name="Dick G.J."/>
            <person name="Hinrichs K.-U."/>
            <person name="Teske A.P."/>
        </authorList>
    </citation>
    <scope>NUCLEOTIDE SEQUENCE [LARGE SCALE GENOMIC DNA]</scope>
    <source>
        <strain evidence="13">DG-45</strain>
    </source>
</reference>
<keyword evidence="7 11" id="KW-0658">Purine biosynthesis</keyword>
<evidence type="ECO:0000256" key="9">
    <source>
        <dbReference type="ARBA" id="ARBA00030464"/>
    </source>
</evidence>
<evidence type="ECO:0000256" key="10">
    <source>
        <dbReference type="ARBA" id="ARBA00049404"/>
    </source>
</evidence>
<evidence type="ECO:0000313" key="14">
    <source>
        <dbReference type="Proteomes" id="UP000037210"/>
    </source>
</evidence>
<name>A0A0M0BSS1_9ARCH</name>
<evidence type="ECO:0000256" key="5">
    <source>
        <dbReference type="ARBA" id="ARBA00022741"/>
    </source>
</evidence>
<keyword evidence="4" id="KW-0436">Ligase</keyword>
<keyword evidence="8 11" id="KW-0067">ATP-binding</keyword>
<dbReference type="EMBL" id="LFWZ01000005">
    <property type="protein sequence ID" value="KON31420.1"/>
    <property type="molecule type" value="Genomic_DNA"/>
</dbReference>
<dbReference type="PANTHER" id="PTHR11922">
    <property type="entry name" value="GMP SYNTHASE-RELATED"/>
    <property type="match status" value="1"/>
</dbReference>
<evidence type="ECO:0000256" key="7">
    <source>
        <dbReference type="ARBA" id="ARBA00022755"/>
    </source>
</evidence>
<dbReference type="GO" id="GO:0005829">
    <property type="term" value="C:cytosol"/>
    <property type="evidence" value="ECO:0007669"/>
    <property type="project" value="TreeGrafter"/>
</dbReference>
<dbReference type="GO" id="GO:0005524">
    <property type="term" value="F:ATP binding"/>
    <property type="evidence" value="ECO:0007669"/>
    <property type="project" value="UniProtKB-UniRule"/>
</dbReference>
<dbReference type="InterPro" id="IPR001674">
    <property type="entry name" value="GMP_synth_C"/>
</dbReference>
<evidence type="ECO:0000256" key="4">
    <source>
        <dbReference type="ARBA" id="ARBA00022598"/>
    </source>
</evidence>
<keyword evidence="6 11" id="KW-0332">GMP biosynthesis</keyword>
<evidence type="ECO:0000256" key="6">
    <source>
        <dbReference type="ARBA" id="ARBA00022749"/>
    </source>
</evidence>
<dbReference type="Gene3D" id="3.30.300.10">
    <property type="match status" value="2"/>
</dbReference>
<dbReference type="SUPFAM" id="SSF52402">
    <property type="entry name" value="Adenine nucleotide alpha hydrolases-like"/>
    <property type="match status" value="1"/>
</dbReference>
<feature type="binding site" evidence="11">
    <location>
        <begin position="31"/>
        <end position="37"/>
    </location>
    <ligand>
        <name>ATP</name>
        <dbReference type="ChEBI" id="CHEBI:30616"/>
    </ligand>
</feature>
<dbReference type="AlphaFoldDB" id="A0A0M0BSS1"/>
<evidence type="ECO:0000313" key="13">
    <source>
        <dbReference type="EMBL" id="KON31420.1"/>
    </source>
</evidence>
<sequence length="396" mass="42612">MSDLDVAGFVEDQVQALRRVLRGERALIAVSGGVDSTVSAVITHRAIGGDLVCVFIDDNFMRLGEPEKVKAMMSAPPLNLPVKVLDERGRFMNALSGLRDAEEKRRAFREAFYRALSETARREGCGVLVQGTIRADVVETEGGIKTQHNVLEQIGIDPVRRFGFKVVEPVASLYKYQVREVARHLGAPPEVSDRQPFPGPGLSVRVVGEITSEKLEELRVATAIVEGGFRAHGPDQYFAAILGGEASEAPGTLKVAAAGALDVDASRLEAVLPGERATGIADGRRAYGRIAALGVAGPSGRPVELGYDALGSMRAQVQAKHPEVTRVLYLIDGEERPGLVAALRAVKTRDFITAGVAEIPWATLRDVSEEILRACPGVARVYFDVTPKPPATIEFE</sequence>
<evidence type="ECO:0000256" key="11">
    <source>
        <dbReference type="PROSITE-ProRule" id="PRU00886"/>
    </source>
</evidence>